<evidence type="ECO:0000256" key="3">
    <source>
        <dbReference type="ARBA" id="ARBA00022691"/>
    </source>
</evidence>
<keyword evidence="2" id="KW-0808">Transferase</keyword>
<dbReference type="GO" id="GO:0032259">
    <property type="term" value="P:methylation"/>
    <property type="evidence" value="ECO:0007669"/>
    <property type="project" value="UniProtKB-KW"/>
</dbReference>
<dbReference type="OrthoDB" id="1606438at2759"/>
<dbReference type="PANTHER" id="PTHR43712">
    <property type="entry name" value="PUTATIVE (AFU_ORTHOLOGUE AFUA_4G14580)-RELATED"/>
    <property type="match status" value="1"/>
</dbReference>
<name>A0A6A7B9X8_9PLEO</name>
<dbReference type="AlphaFoldDB" id="A0A6A7B9X8"/>
<keyword evidence="1 5" id="KW-0489">Methyltransferase</keyword>
<organism evidence="5 6">
    <name type="scientific">Plenodomus tracheiphilus IPT5</name>
    <dbReference type="NCBI Taxonomy" id="1408161"/>
    <lineage>
        <taxon>Eukaryota</taxon>
        <taxon>Fungi</taxon>
        <taxon>Dikarya</taxon>
        <taxon>Ascomycota</taxon>
        <taxon>Pezizomycotina</taxon>
        <taxon>Dothideomycetes</taxon>
        <taxon>Pleosporomycetidae</taxon>
        <taxon>Pleosporales</taxon>
        <taxon>Pleosporineae</taxon>
        <taxon>Leptosphaeriaceae</taxon>
        <taxon>Plenodomus</taxon>
    </lineage>
</organism>
<dbReference type="SUPFAM" id="SSF53335">
    <property type="entry name" value="S-adenosyl-L-methionine-dependent methyltransferases"/>
    <property type="match status" value="1"/>
</dbReference>
<evidence type="ECO:0000313" key="6">
    <source>
        <dbReference type="Proteomes" id="UP000799423"/>
    </source>
</evidence>
<dbReference type="Gene3D" id="3.40.50.150">
    <property type="entry name" value="Vaccinia Virus protein VP39"/>
    <property type="match status" value="1"/>
</dbReference>
<evidence type="ECO:0000256" key="2">
    <source>
        <dbReference type="ARBA" id="ARBA00022679"/>
    </source>
</evidence>
<dbReference type="GO" id="GO:0008171">
    <property type="term" value="F:O-methyltransferase activity"/>
    <property type="evidence" value="ECO:0007669"/>
    <property type="project" value="InterPro"/>
</dbReference>
<dbReference type="InterPro" id="IPR036390">
    <property type="entry name" value="WH_DNA-bd_sf"/>
</dbReference>
<dbReference type="Proteomes" id="UP000799423">
    <property type="component" value="Unassembled WGS sequence"/>
</dbReference>
<dbReference type="Pfam" id="PF00891">
    <property type="entry name" value="Methyltransf_2"/>
    <property type="match status" value="1"/>
</dbReference>
<dbReference type="InterPro" id="IPR001077">
    <property type="entry name" value="COMT_C"/>
</dbReference>
<keyword evidence="3" id="KW-0949">S-adenosyl-L-methionine</keyword>
<evidence type="ECO:0000256" key="1">
    <source>
        <dbReference type="ARBA" id="ARBA00022603"/>
    </source>
</evidence>
<dbReference type="InterPro" id="IPR036388">
    <property type="entry name" value="WH-like_DNA-bd_sf"/>
</dbReference>
<dbReference type="InterPro" id="IPR029063">
    <property type="entry name" value="SAM-dependent_MTases_sf"/>
</dbReference>
<dbReference type="SUPFAM" id="SSF46785">
    <property type="entry name" value="Winged helix' DNA-binding domain"/>
    <property type="match status" value="1"/>
</dbReference>
<dbReference type="InterPro" id="IPR016461">
    <property type="entry name" value="COMT-like"/>
</dbReference>
<dbReference type="EMBL" id="MU006302">
    <property type="protein sequence ID" value="KAF2851527.1"/>
    <property type="molecule type" value="Genomic_DNA"/>
</dbReference>
<keyword evidence="6" id="KW-1185">Reference proteome</keyword>
<reference evidence="5" key="1">
    <citation type="submission" date="2020-01" db="EMBL/GenBank/DDBJ databases">
        <authorList>
            <consortium name="DOE Joint Genome Institute"/>
            <person name="Haridas S."/>
            <person name="Albert R."/>
            <person name="Binder M."/>
            <person name="Bloem J."/>
            <person name="Labutti K."/>
            <person name="Salamov A."/>
            <person name="Andreopoulos B."/>
            <person name="Baker S.E."/>
            <person name="Barry K."/>
            <person name="Bills G."/>
            <person name="Bluhm B.H."/>
            <person name="Cannon C."/>
            <person name="Castanera R."/>
            <person name="Culley D.E."/>
            <person name="Daum C."/>
            <person name="Ezra D."/>
            <person name="Gonzalez J.B."/>
            <person name="Henrissat B."/>
            <person name="Kuo A."/>
            <person name="Liang C."/>
            <person name="Lipzen A."/>
            <person name="Lutzoni F."/>
            <person name="Magnuson J."/>
            <person name="Mondo S."/>
            <person name="Nolan M."/>
            <person name="Ohm R."/>
            <person name="Pangilinan J."/>
            <person name="Park H.-J."/>
            <person name="Ramirez L."/>
            <person name="Alfaro M."/>
            <person name="Sun H."/>
            <person name="Tritt A."/>
            <person name="Yoshinaga Y."/>
            <person name="Zwiers L.-H."/>
            <person name="Turgeon B.G."/>
            <person name="Goodwin S.B."/>
            <person name="Spatafora J.W."/>
            <person name="Crous P.W."/>
            <person name="Grigoriev I.V."/>
        </authorList>
    </citation>
    <scope>NUCLEOTIDE SEQUENCE</scope>
    <source>
        <strain evidence="5">IPT5</strain>
    </source>
</reference>
<feature type="domain" description="O-methyltransferase C-terminal" evidence="4">
    <location>
        <begin position="256"/>
        <end position="421"/>
    </location>
</feature>
<dbReference type="PROSITE" id="PS51683">
    <property type="entry name" value="SAM_OMT_II"/>
    <property type="match status" value="1"/>
</dbReference>
<sequence>MGSITQREIATLNSLAAQISELAAKMTKQLEADNVPPVTLEADSPIKYERLPDGVFMTRQLLEDALKDMWILSQGPSESIFNYVHMAIPDTSCLNVLNQFDFWNAVPVNGSATFEEIAAHTKLPVEVVHRVLDHAITMRFFAKPAPTSRSVTHTSRSAALAKDAGLSALVQMVLDETGPPMFQLPEALRRFSQGKPELTKDMTQTAFKLCHSGGAWGDYANSWDFIENDGEGEKKGWRQRNFVKFMAYIKDLFNTESLVLNAVDWAGQGPITVVDLGGSAGHDDAVLATKFPNLKIVVQDLPEVAPVFDREFPSDLKSRVSFLTHNIFHPQPVTADIYMLKWILHDWPDAESVAILRALVPALKPGARVLFIDYVGKHEPSNVELPRSIQGFGTATDLRMMALFNAKERPVEAWKGVFKEADERFEVVRVEADELSFMCVIEVVWKG</sequence>
<gene>
    <name evidence="5" type="ORF">T440DRAFT_66304</name>
</gene>
<accession>A0A6A7B9X8</accession>
<dbReference type="Gene3D" id="1.10.10.10">
    <property type="entry name" value="Winged helix-like DNA-binding domain superfamily/Winged helix DNA-binding domain"/>
    <property type="match status" value="1"/>
</dbReference>
<evidence type="ECO:0000259" key="4">
    <source>
        <dbReference type="Pfam" id="PF00891"/>
    </source>
</evidence>
<dbReference type="PANTHER" id="PTHR43712:SF12">
    <property type="entry name" value="STERIGMATOCYSTIN 8-O-METHYLTRANSFERASE"/>
    <property type="match status" value="1"/>
</dbReference>
<evidence type="ECO:0000313" key="5">
    <source>
        <dbReference type="EMBL" id="KAF2851527.1"/>
    </source>
</evidence>
<protein>
    <submittedName>
        <fullName evidence="5">S-adenosyl-L-methionine-dependent methyltransferase</fullName>
    </submittedName>
</protein>
<proteinExistence type="predicted"/>